<organism evidence="1 2">
    <name type="scientific">Solirubrobacter ginsenosidimutans</name>
    <dbReference type="NCBI Taxonomy" id="490573"/>
    <lineage>
        <taxon>Bacteria</taxon>
        <taxon>Bacillati</taxon>
        <taxon>Actinomycetota</taxon>
        <taxon>Thermoleophilia</taxon>
        <taxon>Solirubrobacterales</taxon>
        <taxon>Solirubrobacteraceae</taxon>
        <taxon>Solirubrobacter</taxon>
    </lineage>
</organism>
<evidence type="ECO:0000313" key="1">
    <source>
        <dbReference type="EMBL" id="MDA0159205.1"/>
    </source>
</evidence>
<dbReference type="RefSeq" id="WP_270037879.1">
    <property type="nucleotide sequence ID" value="NZ_JAPDOD010000002.1"/>
</dbReference>
<gene>
    <name evidence="1" type="ORF">OM076_02920</name>
</gene>
<reference evidence="1" key="1">
    <citation type="submission" date="2022-10" db="EMBL/GenBank/DDBJ databases">
        <title>The WGS of Solirubrobacter ginsenosidimutans DSM 21036.</title>
        <authorList>
            <person name="Jiang Z."/>
        </authorList>
    </citation>
    <scope>NUCLEOTIDE SEQUENCE</scope>
    <source>
        <strain evidence="1">DSM 21036</strain>
    </source>
</reference>
<comment type="caution">
    <text evidence="1">The sequence shown here is derived from an EMBL/GenBank/DDBJ whole genome shotgun (WGS) entry which is preliminary data.</text>
</comment>
<accession>A0A9X3MN66</accession>
<dbReference type="Proteomes" id="UP001149140">
    <property type="component" value="Unassembled WGS sequence"/>
</dbReference>
<dbReference type="EMBL" id="JAPDOD010000002">
    <property type="protein sequence ID" value="MDA0159205.1"/>
    <property type="molecule type" value="Genomic_DNA"/>
</dbReference>
<proteinExistence type="predicted"/>
<name>A0A9X3MN66_9ACTN</name>
<sequence length="98" mass="11327">MDETRVPLPPGVREPFTVYVNGVKQEFGRDYRVADGALVFSRELIKEGKLGFWRWFWGAWGIGTYRRNDQIDIAWEQDGHPQVAHALDIEPSTPKTRP</sequence>
<evidence type="ECO:0000313" key="2">
    <source>
        <dbReference type="Proteomes" id="UP001149140"/>
    </source>
</evidence>
<protein>
    <submittedName>
        <fullName evidence="1">Uncharacterized protein</fullName>
    </submittedName>
</protein>
<keyword evidence="2" id="KW-1185">Reference proteome</keyword>
<dbReference type="AlphaFoldDB" id="A0A9X3MN66"/>